<name>A0A3L6TD83_PANMI</name>
<dbReference type="Pfam" id="PF13960">
    <property type="entry name" value="DUF4218"/>
    <property type="match status" value="1"/>
</dbReference>
<feature type="domain" description="DUF4218" evidence="1">
    <location>
        <begin position="106"/>
        <end position="217"/>
    </location>
</feature>
<sequence>MEQLGIRQDQHSVIDNDNYTLPPALYFLDKDEKKSLCQFLQRAKMPDGFSSNIRRCVDANACKVSRLKTHDYHIILQKLLPLIVRKILLEDVVMPLIQLSRFFTALCSKELVGEDLDKLSSSIKETLCRLEMVFPPVFFDIMIHLPVHLAEEAKLGGPMCYRWMYPVERYLRTVKGYVRNKTHPEDSIAEGYIVEECLTFCSRFLDVDTKLNRADRHESTAMNEPPSGLSIFGEMDYKRRGQTIEIFGRDEDRNMRHYIISNYDEARPWVNEHMEELKKIV</sequence>
<organism evidence="2 3">
    <name type="scientific">Panicum miliaceum</name>
    <name type="common">Proso millet</name>
    <name type="synonym">Broomcorn millet</name>
    <dbReference type="NCBI Taxonomy" id="4540"/>
    <lineage>
        <taxon>Eukaryota</taxon>
        <taxon>Viridiplantae</taxon>
        <taxon>Streptophyta</taxon>
        <taxon>Embryophyta</taxon>
        <taxon>Tracheophyta</taxon>
        <taxon>Spermatophyta</taxon>
        <taxon>Magnoliopsida</taxon>
        <taxon>Liliopsida</taxon>
        <taxon>Poales</taxon>
        <taxon>Poaceae</taxon>
        <taxon>PACMAD clade</taxon>
        <taxon>Panicoideae</taxon>
        <taxon>Panicodae</taxon>
        <taxon>Paniceae</taxon>
        <taxon>Panicinae</taxon>
        <taxon>Panicum</taxon>
        <taxon>Panicum sect. Panicum</taxon>
    </lineage>
</organism>
<dbReference type="OrthoDB" id="783900at2759"/>
<dbReference type="PANTHER" id="PTHR48258">
    <property type="entry name" value="DUF4218 DOMAIN-CONTAINING PROTEIN-RELATED"/>
    <property type="match status" value="1"/>
</dbReference>
<dbReference type="AlphaFoldDB" id="A0A3L6TD83"/>
<evidence type="ECO:0000313" key="2">
    <source>
        <dbReference type="EMBL" id="RLN36219.1"/>
    </source>
</evidence>
<dbReference type="STRING" id="4540.A0A3L6TD83"/>
<evidence type="ECO:0000259" key="1">
    <source>
        <dbReference type="Pfam" id="PF13960"/>
    </source>
</evidence>
<evidence type="ECO:0000313" key="3">
    <source>
        <dbReference type="Proteomes" id="UP000275267"/>
    </source>
</evidence>
<protein>
    <recommendedName>
        <fullName evidence="1">DUF4218 domain-containing protein</fullName>
    </recommendedName>
</protein>
<accession>A0A3L6TD83</accession>
<proteinExistence type="predicted"/>
<keyword evidence="3" id="KW-1185">Reference proteome</keyword>
<reference evidence="3" key="1">
    <citation type="journal article" date="2019" name="Nat. Commun.">
        <title>The genome of broomcorn millet.</title>
        <authorList>
            <person name="Zou C."/>
            <person name="Miki D."/>
            <person name="Li D."/>
            <person name="Tang Q."/>
            <person name="Xiao L."/>
            <person name="Rajput S."/>
            <person name="Deng P."/>
            <person name="Jia W."/>
            <person name="Huang R."/>
            <person name="Zhang M."/>
            <person name="Sun Y."/>
            <person name="Hu J."/>
            <person name="Fu X."/>
            <person name="Schnable P.S."/>
            <person name="Li F."/>
            <person name="Zhang H."/>
            <person name="Feng B."/>
            <person name="Zhu X."/>
            <person name="Liu R."/>
            <person name="Schnable J.C."/>
            <person name="Zhu J.-K."/>
            <person name="Zhang H."/>
        </authorList>
    </citation>
    <scope>NUCLEOTIDE SEQUENCE [LARGE SCALE GENOMIC DNA]</scope>
</reference>
<dbReference type="InterPro" id="IPR025452">
    <property type="entry name" value="DUF4218"/>
</dbReference>
<dbReference type="Proteomes" id="UP000275267">
    <property type="component" value="Unassembled WGS sequence"/>
</dbReference>
<dbReference type="EMBL" id="PQIB02000002">
    <property type="protein sequence ID" value="RLN36219.1"/>
    <property type="molecule type" value="Genomic_DNA"/>
</dbReference>
<comment type="caution">
    <text evidence="2">The sequence shown here is derived from an EMBL/GenBank/DDBJ whole genome shotgun (WGS) entry which is preliminary data.</text>
</comment>
<gene>
    <name evidence="2" type="ORF">C2845_PM03G29660</name>
</gene>
<dbReference type="PANTHER" id="PTHR48258:SF13">
    <property type="match status" value="1"/>
</dbReference>